<dbReference type="AlphaFoldDB" id="A0AAW1RDR1"/>
<evidence type="ECO:0000256" key="2">
    <source>
        <dbReference type="ARBA" id="ARBA00013017"/>
    </source>
</evidence>
<dbReference type="Gene3D" id="3.40.30.10">
    <property type="entry name" value="Glutaredoxin"/>
    <property type="match status" value="2"/>
</dbReference>
<name>A0AAW1RDR1_9CHLO</name>
<dbReference type="PANTHER" id="PTHR10681:SF171">
    <property type="entry name" value="PEROXIREDOXIN 4"/>
    <property type="match status" value="1"/>
</dbReference>
<dbReference type="PRINTS" id="PR00421">
    <property type="entry name" value="THIOREDOXIN"/>
</dbReference>
<evidence type="ECO:0000256" key="7">
    <source>
        <dbReference type="ARBA" id="ARBA00023284"/>
    </source>
</evidence>
<keyword evidence="4" id="KW-0049">Antioxidant</keyword>
<dbReference type="CDD" id="cd03015">
    <property type="entry name" value="PRX_Typ2cys"/>
    <property type="match status" value="1"/>
</dbReference>
<comment type="similarity">
    <text evidence="1">Belongs to the peroxiredoxin family. AhpC/Prx1 subfamily.</text>
</comment>
<keyword evidence="6" id="KW-1015">Disulfide bond</keyword>
<evidence type="ECO:0000256" key="1">
    <source>
        <dbReference type="ARBA" id="ARBA00009796"/>
    </source>
</evidence>
<dbReference type="GO" id="GO:0045454">
    <property type="term" value="P:cell redox homeostasis"/>
    <property type="evidence" value="ECO:0007669"/>
    <property type="project" value="TreeGrafter"/>
</dbReference>
<dbReference type="GO" id="GO:0033554">
    <property type="term" value="P:cellular response to stress"/>
    <property type="evidence" value="ECO:0007669"/>
    <property type="project" value="TreeGrafter"/>
</dbReference>
<feature type="domain" description="Thioredoxin" evidence="11">
    <location>
        <begin position="253"/>
        <end position="397"/>
    </location>
</feature>
<evidence type="ECO:0000256" key="8">
    <source>
        <dbReference type="ARBA" id="ARBA00045169"/>
    </source>
</evidence>
<organism evidence="12 13">
    <name type="scientific">Apatococcus lobatus</name>
    <dbReference type="NCBI Taxonomy" id="904363"/>
    <lineage>
        <taxon>Eukaryota</taxon>
        <taxon>Viridiplantae</taxon>
        <taxon>Chlorophyta</taxon>
        <taxon>core chlorophytes</taxon>
        <taxon>Trebouxiophyceae</taxon>
        <taxon>Chlorellales</taxon>
        <taxon>Chlorellaceae</taxon>
        <taxon>Apatococcus</taxon>
    </lineage>
</organism>
<keyword evidence="5" id="KW-0560">Oxidoreductase</keyword>
<dbReference type="InterPro" id="IPR013766">
    <property type="entry name" value="Thioredoxin_domain"/>
</dbReference>
<comment type="caution">
    <text evidence="12">The sequence shown here is derived from an EMBL/GenBank/DDBJ whole genome shotgun (WGS) entry which is preliminary data.</text>
</comment>
<protein>
    <recommendedName>
        <fullName evidence="2">thioredoxin-dependent peroxiredoxin</fullName>
        <ecNumber evidence="2">1.11.1.24</ecNumber>
    </recommendedName>
</protein>
<evidence type="ECO:0000256" key="9">
    <source>
        <dbReference type="ARBA" id="ARBA00049091"/>
    </source>
</evidence>
<comment type="function">
    <text evidence="8">Thiol-specific peroxidase that catalyzes the reduction of hydrogen peroxide and organic hydroperoxides to water and alcohols, respectively. Plays a role in cell protection against oxidative stress by detoxifying peroxides. May be an antioxidant enzyme particularly in the developing shoot and photosynthesizing leaf.</text>
</comment>
<evidence type="ECO:0000313" key="12">
    <source>
        <dbReference type="EMBL" id="KAK9831762.1"/>
    </source>
</evidence>
<sequence>MALSTRRQGSRLLSQTLKSLSGFINSEERSVSQPAISGLVQPHSHNGALGKALLRSFWAGSWKPSSLPGCIVQQHSYSSIIYPPVEAKVGKEAPDFTAPAIVDGEMESISLQDYRGKYVILFFYPKDFTFVCPTEIIAFSDRAKEFEELNCQLIAASCDSEEVHLAWIKTPRSKGGLGHMQIPILADSTKEIAAKYGVLIEDAGIALRGLFIINKEGGLEQITVNSAPIGRSVDEAKRLLQAIQFFEEHGEVCPADWQPGSASMKPDAEGSLDYFGSAESSKSESEDFGTKLESVTSKDHFDSVTSSGKVVLDFYAPWCGKCRMLSPHLEKLQEEHSDIKFVKFDTTQDQLQELGSSLGVKALPNIRFLKDGQPAAPEVSGYKKKQVDDSLAKLASA</sequence>
<feature type="domain" description="Thioredoxin" evidence="11">
    <location>
        <begin position="87"/>
        <end position="245"/>
    </location>
</feature>
<proteinExistence type="inferred from homology"/>
<evidence type="ECO:0000256" key="6">
    <source>
        <dbReference type="ARBA" id="ARBA00023157"/>
    </source>
</evidence>
<comment type="catalytic activity">
    <reaction evidence="9">
        <text>a hydroperoxide + [thioredoxin]-dithiol = an alcohol + [thioredoxin]-disulfide + H2O</text>
        <dbReference type="Rhea" id="RHEA:62620"/>
        <dbReference type="Rhea" id="RHEA-COMP:10698"/>
        <dbReference type="Rhea" id="RHEA-COMP:10700"/>
        <dbReference type="ChEBI" id="CHEBI:15377"/>
        <dbReference type="ChEBI" id="CHEBI:29950"/>
        <dbReference type="ChEBI" id="CHEBI:30879"/>
        <dbReference type="ChEBI" id="CHEBI:35924"/>
        <dbReference type="ChEBI" id="CHEBI:50058"/>
        <dbReference type="EC" id="1.11.1.24"/>
    </reaction>
</comment>
<dbReference type="Pfam" id="PF00578">
    <property type="entry name" value="AhpC-TSA"/>
    <property type="match status" value="1"/>
</dbReference>
<evidence type="ECO:0000256" key="5">
    <source>
        <dbReference type="ARBA" id="ARBA00023002"/>
    </source>
</evidence>
<dbReference type="GO" id="GO:0008379">
    <property type="term" value="F:thioredoxin peroxidase activity"/>
    <property type="evidence" value="ECO:0007669"/>
    <property type="project" value="TreeGrafter"/>
</dbReference>
<dbReference type="Pfam" id="PF00085">
    <property type="entry name" value="Thioredoxin"/>
    <property type="match status" value="1"/>
</dbReference>
<dbReference type="Pfam" id="PF10417">
    <property type="entry name" value="1-cysPrx_C"/>
    <property type="match status" value="1"/>
</dbReference>
<keyword evidence="3" id="KW-0575">Peroxidase</keyword>
<dbReference type="SUPFAM" id="SSF52833">
    <property type="entry name" value="Thioredoxin-like"/>
    <property type="match status" value="2"/>
</dbReference>
<evidence type="ECO:0000256" key="10">
    <source>
        <dbReference type="SAM" id="MobiDB-lite"/>
    </source>
</evidence>
<feature type="region of interest" description="Disordered" evidence="10">
    <location>
        <begin position="373"/>
        <end position="397"/>
    </location>
</feature>
<dbReference type="InterPro" id="IPR019479">
    <property type="entry name" value="Peroxiredoxin_C"/>
</dbReference>
<evidence type="ECO:0000256" key="4">
    <source>
        <dbReference type="ARBA" id="ARBA00022862"/>
    </source>
</evidence>
<dbReference type="PANTHER" id="PTHR10681">
    <property type="entry name" value="THIOREDOXIN PEROXIDASE"/>
    <property type="match status" value="1"/>
</dbReference>
<dbReference type="GO" id="GO:0042744">
    <property type="term" value="P:hydrogen peroxide catabolic process"/>
    <property type="evidence" value="ECO:0007669"/>
    <property type="project" value="TreeGrafter"/>
</dbReference>
<dbReference type="Proteomes" id="UP001438707">
    <property type="component" value="Unassembled WGS sequence"/>
</dbReference>
<evidence type="ECO:0000259" key="11">
    <source>
        <dbReference type="PROSITE" id="PS51352"/>
    </source>
</evidence>
<dbReference type="FunFam" id="3.40.30.10:FF:000003">
    <property type="entry name" value="Peroxiredoxin 1"/>
    <property type="match status" value="1"/>
</dbReference>
<dbReference type="GO" id="GO:0006979">
    <property type="term" value="P:response to oxidative stress"/>
    <property type="evidence" value="ECO:0007669"/>
    <property type="project" value="TreeGrafter"/>
</dbReference>
<keyword evidence="13" id="KW-1185">Reference proteome</keyword>
<evidence type="ECO:0000256" key="3">
    <source>
        <dbReference type="ARBA" id="ARBA00022559"/>
    </source>
</evidence>
<dbReference type="GO" id="GO:0005829">
    <property type="term" value="C:cytosol"/>
    <property type="evidence" value="ECO:0007669"/>
    <property type="project" value="TreeGrafter"/>
</dbReference>
<dbReference type="PROSITE" id="PS51352">
    <property type="entry name" value="THIOREDOXIN_2"/>
    <property type="match status" value="2"/>
</dbReference>
<dbReference type="InterPro" id="IPR036249">
    <property type="entry name" value="Thioredoxin-like_sf"/>
</dbReference>
<dbReference type="EMBL" id="JALJOS010000013">
    <property type="protein sequence ID" value="KAK9831762.1"/>
    <property type="molecule type" value="Genomic_DNA"/>
</dbReference>
<evidence type="ECO:0000313" key="13">
    <source>
        <dbReference type="Proteomes" id="UP001438707"/>
    </source>
</evidence>
<dbReference type="EC" id="1.11.1.24" evidence="2"/>
<keyword evidence="7" id="KW-0676">Redox-active center</keyword>
<dbReference type="InterPro" id="IPR000866">
    <property type="entry name" value="AhpC/TSA"/>
</dbReference>
<reference evidence="12 13" key="1">
    <citation type="journal article" date="2024" name="Nat. Commun.">
        <title>Phylogenomics reveals the evolutionary origins of lichenization in chlorophyte algae.</title>
        <authorList>
            <person name="Puginier C."/>
            <person name="Libourel C."/>
            <person name="Otte J."/>
            <person name="Skaloud P."/>
            <person name="Haon M."/>
            <person name="Grisel S."/>
            <person name="Petersen M."/>
            <person name="Berrin J.G."/>
            <person name="Delaux P.M."/>
            <person name="Dal Grande F."/>
            <person name="Keller J."/>
        </authorList>
    </citation>
    <scope>NUCLEOTIDE SEQUENCE [LARGE SCALE GENOMIC DNA]</scope>
    <source>
        <strain evidence="12 13">SAG 2145</strain>
    </source>
</reference>
<accession>A0AAW1RDR1</accession>
<dbReference type="InterPro" id="IPR050217">
    <property type="entry name" value="Peroxiredoxin"/>
</dbReference>
<dbReference type="CDD" id="cd02947">
    <property type="entry name" value="TRX_family"/>
    <property type="match status" value="1"/>
</dbReference>
<gene>
    <name evidence="12" type="ORF">WJX74_008379</name>
</gene>